<accession>A0A0F9Q2R5</accession>
<reference evidence="1" key="1">
    <citation type="journal article" date="2015" name="Nature">
        <title>Complex archaea that bridge the gap between prokaryotes and eukaryotes.</title>
        <authorList>
            <person name="Spang A."/>
            <person name="Saw J.H."/>
            <person name="Jorgensen S.L."/>
            <person name="Zaremba-Niedzwiedzka K."/>
            <person name="Martijn J."/>
            <person name="Lind A.E."/>
            <person name="van Eijk R."/>
            <person name="Schleper C."/>
            <person name="Guy L."/>
            <person name="Ettema T.J."/>
        </authorList>
    </citation>
    <scope>NUCLEOTIDE SEQUENCE</scope>
</reference>
<sequence>MKKPTYEEVYKFIVARNPWSDDSVTLALRKEFAFSSKTTYLDVKDLVQITRKWTGWK</sequence>
<organism evidence="1">
    <name type="scientific">marine sediment metagenome</name>
    <dbReference type="NCBI Taxonomy" id="412755"/>
    <lineage>
        <taxon>unclassified sequences</taxon>
        <taxon>metagenomes</taxon>
        <taxon>ecological metagenomes</taxon>
    </lineage>
</organism>
<dbReference type="EMBL" id="LAZR01005465">
    <property type="protein sequence ID" value="KKM99707.1"/>
    <property type="molecule type" value="Genomic_DNA"/>
</dbReference>
<proteinExistence type="predicted"/>
<comment type="caution">
    <text evidence="1">The sequence shown here is derived from an EMBL/GenBank/DDBJ whole genome shotgun (WGS) entry which is preliminary data.</text>
</comment>
<dbReference type="AlphaFoldDB" id="A0A0F9Q2R5"/>
<gene>
    <name evidence="1" type="ORF">LCGC14_1145130</name>
</gene>
<protein>
    <submittedName>
        <fullName evidence="1">Uncharacterized protein</fullName>
    </submittedName>
</protein>
<evidence type="ECO:0000313" key="1">
    <source>
        <dbReference type="EMBL" id="KKM99707.1"/>
    </source>
</evidence>
<name>A0A0F9Q2R5_9ZZZZ</name>